<dbReference type="PANTHER" id="PTHR47197:SF3">
    <property type="entry name" value="DIHYDRO-HEME D1 DEHYDROGENASE"/>
    <property type="match status" value="1"/>
</dbReference>
<dbReference type="InterPro" id="IPR011044">
    <property type="entry name" value="Quino_amine_DH_bsu"/>
</dbReference>
<accession>A0A7V1EIW9</accession>
<protein>
    <recommendedName>
        <fullName evidence="2">YncE family protein</fullName>
    </recommendedName>
</protein>
<dbReference type="AlphaFoldDB" id="A0A7V1EIW9"/>
<gene>
    <name evidence="1" type="ORF">ENP86_10645</name>
</gene>
<dbReference type="InterPro" id="IPR051200">
    <property type="entry name" value="Host-pathogen_enzymatic-act"/>
</dbReference>
<evidence type="ECO:0000313" key="1">
    <source>
        <dbReference type="EMBL" id="HDY59985.1"/>
    </source>
</evidence>
<dbReference type="SUPFAM" id="SSF50969">
    <property type="entry name" value="YVTN repeat-like/Quinoprotein amine dehydrogenase"/>
    <property type="match status" value="1"/>
</dbReference>
<sequence length="329" mass="36361">MKRYGLIMLAFLYLMGCGHKDEAKGDVYLILQNAQSVSIYDPEKDSLYRDVIQTDKTPNYLFFSDDKGYVVNSGYGGTPSIQTFNTEDNEVLWSSPLPSGCNPWACAIIGEEIYVTSYTFNKIYILNRGNGLLKDSVKVGNSPEGIAVKDNFVYVTCANITYDTAGLPVYNDAQLYILEGKNVKDSIRVGKNSQYVEVNGEQVVVLSTGDYGVTQNGRLYLIQDNILRDSIDIGGSPGYFVVKNNKAYVVGFADSLKIVDLGTKEIQRIALDSISGFMSCDVDEKGRVFVAQFDYTGENNNLIVLENNLITKRISLGSATGLSFIRVKN</sequence>
<dbReference type="PANTHER" id="PTHR47197">
    <property type="entry name" value="PROTEIN NIRF"/>
    <property type="match status" value="1"/>
</dbReference>
<comment type="caution">
    <text evidence="1">The sequence shown here is derived from an EMBL/GenBank/DDBJ whole genome shotgun (WGS) entry which is preliminary data.</text>
</comment>
<dbReference type="EMBL" id="DSKY01000022">
    <property type="protein sequence ID" value="HDY59985.1"/>
    <property type="molecule type" value="Genomic_DNA"/>
</dbReference>
<name>A0A7V1EIW9_UNCW3</name>
<dbReference type="InterPro" id="IPR015943">
    <property type="entry name" value="WD40/YVTN_repeat-like_dom_sf"/>
</dbReference>
<organism evidence="1">
    <name type="scientific">candidate division WOR-3 bacterium</name>
    <dbReference type="NCBI Taxonomy" id="2052148"/>
    <lineage>
        <taxon>Bacteria</taxon>
        <taxon>Bacteria division WOR-3</taxon>
    </lineage>
</organism>
<reference evidence="1" key="1">
    <citation type="journal article" date="2020" name="mSystems">
        <title>Genome- and Community-Level Interaction Insights into Carbon Utilization and Element Cycling Functions of Hydrothermarchaeota in Hydrothermal Sediment.</title>
        <authorList>
            <person name="Zhou Z."/>
            <person name="Liu Y."/>
            <person name="Xu W."/>
            <person name="Pan J."/>
            <person name="Luo Z.H."/>
            <person name="Li M."/>
        </authorList>
    </citation>
    <scope>NUCLEOTIDE SEQUENCE [LARGE SCALE GENOMIC DNA]</scope>
    <source>
        <strain evidence="1">SpSt-258</strain>
    </source>
</reference>
<evidence type="ECO:0008006" key="2">
    <source>
        <dbReference type="Google" id="ProtNLM"/>
    </source>
</evidence>
<dbReference type="Gene3D" id="2.130.10.10">
    <property type="entry name" value="YVTN repeat-like/Quinoprotein amine dehydrogenase"/>
    <property type="match status" value="1"/>
</dbReference>
<proteinExistence type="predicted"/>